<evidence type="ECO:0000313" key="2">
    <source>
        <dbReference type="WBParaSite" id="SPAL_0001745400.1"/>
    </source>
</evidence>
<dbReference type="AlphaFoldDB" id="A0A0N5CHZ2"/>
<dbReference type="STRING" id="174720.A0A0N5CHZ2"/>
<proteinExistence type="predicted"/>
<dbReference type="InterPro" id="IPR011333">
    <property type="entry name" value="SKP1/BTB/POZ_sf"/>
</dbReference>
<dbReference type="Proteomes" id="UP000046392">
    <property type="component" value="Unplaced"/>
</dbReference>
<evidence type="ECO:0000313" key="1">
    <source>
        <dbReference type="Proteomes" id="UP000046392"/>
    </source>
</evidence>
<protein>
    <submittedName>
        <fullName evidence="2">BTB domain-containing protein</fullName>
    </submittedName>
</protein>
<reference evidence="2" key="1">
    <citation type="submission" date="2017-02" db="UniProtKB">
        <authorList>
            <consortium name="WormBaseParasite"/>
        </authorList>
    </citation>
    <scope>IDENTIFICATION</scope>
</reference>
<name>A0A0N5CHZ2_STREA</name>
<keyword evidence="1" id="KW-1185">Reference proteome</keyword>
<dbReference type="SUPFAM" id="SSF54695">
    <property type="entry name" value="POZ domain"/>
    <property type="match status" value="1"/>
</dbReference>
<dbReference type="WBParaSite" id="SPAL_0001745400.1">
    <property type="protein sequence ID" value="SPAL_0001745400.1"/>
    <property type="gene ID" value="SPAL_0001745400"/>
</dbReference>
<accession>A0A0N5CHZ2</accession>
<sequence>MTSYSVVTPTTPEQSYIKYMELIEVLDNIAKKGHSLTDQELEASEVLLSALDLSKAFYQYGRKEFLHYIKSYNLKEEDAFKFNNLEARNDFVKLIFYDGSCVVRNEFLSKYFHIFKDKSLNTLESNGNQFLIVGFSIYHFYTILKYYYADTIFLSHHNIFELYKICDIFKVEDSFKNRVTCYINHFYVSLSKTIGFYKYHVYLEDGHLGGKNNKFKIENDDEYDDINRLLYLYQWKYNSGFGFGT</sequence>
<organism evidence="1 2">
    <name type="scientific">Strongyloides papillosus</name>
    <name type="common">Intestinal threadworm</name>
    <dbReference type="NCBI Taxonomy" id="174720"/>
    <lineage>
        <taxon>Eukaryota</taxon>
        <taxon>Metazoa</taxon>
        <taxon>Ecdysozoa</taxon>
        <taxon>Nematoda</taxon>
        <taxon>Chromadorea</taxon>
        <taxon>Rhabditida</taxon>
        <taxon>Tylenchina</taxon>
        <taxon>Panagrolaimomorpha</taxon>
        <taxon>Strongyloidoidea</taxon>
        <taxon>Strongyloididae</taxon>
        <taxon>Strongyloides</taxon>
    </lineage>
</organism>